<feature type="transmembrane region" description="Helical" evidence="1">
    <location>
        <begin position="114"/>
        <end position="132"/>
    </location>
</feature>
<dbReference type="EMBL" id="AYUF01000495">
    <property type="protein sequence ID" value="ETK00737.1"/>
    <property type="molecule type" value="Genomic_DNA"/>
</dbReference>
<accession>W2C2N2</accession>
<comment type="caution">
    <text evidence="3">The sequence shown here is derived from an EMBL/GenBank/DDBJ whole genome shotgun (WGS) entry which is preliminary data.</text>
</comment>
<feature type="transmembrane region" description="Helical" evidence="1">
    <location>
        <begin position="6"/>
        <end position="22"/>
    </location>
</feature>
<dbReference type="PANTHER" id="PTHR31302:SF0">
    <property type="entry name" value="TRANSMEMBRANE PROTEIN WITH METALLOPHOSPHOESTERASE DOMAIN"/>
    <property type="match status" value="1"/>
</dbReference>
<dbReference type="Pfam" id="PF00149">
    <property type="entry name" value="Metallophos"/>
    <property type="match status" value="1"/>
</dbReference>
<dbReference type="Gene3D" id="3.60.21.10">
    <property type="match status" value="1"/>
</dbReference>
<evidence type="ECO:0000259" key="2">
    <source>
        <dbReference type="Pfam" id="PF00149"/>
    </source>
</evidence>
<organism evidence="3 4">
    <name type="scientific">Tannerella sp. oral taxon BU063 isolate Cell 2</name>
    <dbReference type="NCBI Taxonomy" id="1411148"/>
    <lineage>
        <taxon>Bacteria</taxon>
        <taxon>Pseudomonadati</taxon>
        <taxon>Bacteroidota</taxon>
        <taxon>Bacteroidia</taxon>
        <taxon>Bacteroidales</taxon>
        <taxon>Tannerellaceae</taxon>
        <taxon>Tannerella</taxon>
    </lineage>
</organism>
<name>W2C2N2_9BACT</name>
<sequence length="381" mass="43794">MRVFLQAIFGQLLFTLYIYLRGRAVLPKRRRWRLPYTLFFAAEWALYFFGYFTHSELPDSVMVPILMICGTWYIASIYLVTGLLFFDLCRWIYRRRPGWFPAWIAANALQLRRGAYLLLALFTVGLMIQGYHNVEDPRVKHVRITIPKSTPGRDSLKVVLMTDTHFGESIGKRNAQRFVALSNAEQPDMVVIAGDVIDYELRIAAREHIEEDLRQLRAPLGVYITLGNHEYRANRIAKQRWLRRTGGTLLIDSVVQPDSTFTLIGRDDYTNRHRAALSQLMRGVDTSRPVIVADHQPKFREVVMNGADLGLFGHTHAGQIWPFSWIIKLAYKHTYGYFREGPAQFYISSGIGCAGPPYRIGTRSELVVLHIRFEKPASPGQ</sequence>
<keyword evidence="1" id="KW-1133">Transmembrane helix</keyword>
<reference evidence="3 4" key="1">
    <citation type="submission" date="2013-11" db="EMBL/GenBank/DDBJ databases">
        <title>Single cell genomics of uncultured Tannerella BU063 (oral taxon 286).</title>
        <authorList>
            <person name="Beall C.J."/>
            <person name="Campbell A.G."/>
            <person name="Griffen A.L."/>
            <person name="Podar M."/>
            <person name="Leys E.J."/>
        </authorList>
    </citation>
    <scope>NUCLEOTIDE SEQUENCE [LARGE SCALE GENOMIC DNA]</scope>
    <source>
        <strain evidence="3">Cell 2</strain>
    </source>
</reference>
<dbReference type="PATRIC" id="fig|1411148.3.peg.2159"/>
<dbReference type="SUPFAM" id="SSF56300">
    <property type="entry name" value="Metallo-dependent phosphatases"/>
    <property type="match status" value="1"/>
</dbReference>
<dbReference type="AlphaFoldDB" id="W2C2N2"/>
<proteinExistence type="predicted"/>
<evidence type="ECO:0000256" key="1">
    <source>
        <dbReference type="SAM" id="Phobius"/>
    </source>
</evidence>
<feature type="domain" description="Calcineurin-like phosphoesterase" evidence="2">
    <location>
        <begin position="156"/>
        <end position="317"/>
    </location>
</feature>
<evidence type="ECO:0000313" key="3">
    <source>
        <dbReference type="EMBL" id="ETK00737.1"/>
    </source>
</evidence>
<gene>
    <name evidence="3" type="ORF">N425_12945</name>
</gene>
<protein>
    <submittedName>
        <fullName evidence="3">Phosphoesterase</fullName>
    </submittedName>
</protein>
<keyword evidence="1" id="KW-0472">Membrane</keyword>
<dbReference type="Proteomes" id="UP000018837">
    <property type="component" value="Unassembled WGS sequence"/>
</dbReference>
<dbReference type="InterPro" id="IPR029052">
    <property type="entry name" value="Metallo-depent_PP-like"/>
</dbReference>
<keyword evidence="1" id="KW-0812">Transmembrane</keyword>
<dbReference type="InterPro" id="IPR051158">
    <property type="entry name" value="Metallophosphoesterase_sf"/>
</dbReference>
<dbReference type="InterPro" id="IPR004843">
    <property type="entry name" value="Calcineurin-like_PHP"/>
</dbReference>
<feature type="transmembrane region" description="Helical" evidence="1">
    <location>
        <begin position="34"/>
        <end position="52"/>
    </location>
</feature>
<dbReference type="PANTHER" id="PTHR31302">
    <property type="entry name" value="TRANSMEMBRANE PROTEIN WITH METALLOPHOSPHOESTERASE DOMAIN-RELATED"/>
    <property type="match status" value="1"/>
</dbReference>
<evidence type="ECO:0000313" key="4">
    <source>
        <dbReference type="Proteomes" id="UP000018837"/>
    </source>
</evidence>
<dbReference type="GO" id="GO:0016787">
    <property type="term" value="F:hydrolase activity"/>
    <property type="evidence" value="ECO:0007669"/>
    <property type="project" value="InterPro"/>
</dbReference>
<feature type="transmembrane region" description="Helical" evidence="1">
    <location>
        <begin position="72"/>
        <end position="93"/>
    </location>
</feature>